<reference evidence="14 15" key="1">
    <citation type="submission" date="2023-09" db="EMBL/GenBank/DDBJ databases">
        <title>Multi-omics analysis of a traditional fermented food reveals byproduct-associated fungal strains for waste-to-food upcycling.</title>
        <authorList>
            <consortium name="Lawrence Berkeley National Laboratory"/>
            <person name="Rekdal V.M."/>
            <person name="Villalobos-Escobedo J.M."/>
            <person name="Rodriguez-Valeron N."/>
            <person name="Garcia M.O."/>
            <person name="Vasquez D.P."/>
            <person name="Damayanti I."/>
            <person name="Sorensen P.M."/>
            <person name="Baidoo E.E."/>
            <person name="De Carvalho A.C."/>
            <person name="Riley R."/>
            <person name="Lipzen A."/>
            <person name="He G."/>
            <person name="Yan M."/>
            <person name="Haridas S."/>
            <person name="Daum C."/>
            <person name="Yoshinaga Y."/>
            <person name="Ng V."/>
            <person name="Grigoriev I.V."/>
            <person name="Munk R."/>
            <person name="Nuraida L."/>
            <person name="Wijaya C.H."/>
            <person name="Morales P.-C."/>
            <person name="Keasling J.D."/>
        </authorList>
    </citation>
    <scope>NUCLEOTIDE SEQUENCE [LARGE SCALE GENOMIC DNA]</scope>
    <source>
        <strain evidence="14 15">FGSC 2613</strain>
    </source>
</reference>
<dbReference type="InterPro" id="IPR021625">
    <property type="entry name" value="PI31_Prot_N"/>
</dbReference>
<feature type="compositionally biased region" description="Pro residues" evidence="11">
    <location>
        <begin position="219"/>
        <end position="265"/>
    </location>
</feature>
<feature type="compositionally biased region" description="Gly residues" evidence="11">
    <location>
        <begin position="356"/>
        <end position="365"/>
    </location>
</feature>
<evidence type="ECO:0000256" key="7">
    <source>
        <dbReference type="ARBA" id="ARBA00022824"/>
    </source>
</evidence>
<evidence type="ECO:0000256" key="9">
    <source>
        <dbReference type="ARBA" id="ARBA00022990"/>
    </source>
</evidence>
<keyword evidence="9" id="KW-0007">Acetylation</keyword>
<feature type="compositionally biased region" description="Gly residues" evidence="11">
    <location>
        <begin position="328"/>
        <end position="343"/>
    </location>
</feature>
<proteinExistence type="inferred from homology"/>
<dbReference type="Gene3D" id="3.40.1000.30">
    <property type="match status" value="1"/>
</dbReference>
<feature type="compositionally biased region" description="Gly residues" evidence="11">
    <location>
        <begin position="396"/>
        <end position="415"/>
    </location>
</feature>
<comment type="subcellular location">
    <subcellularLocation>
        <location evidence="2">Cytoplasm</location>
    </subcellularLocation>
    <subcellularLocation>
        <location evidence="1">Endoplasmic reticulum</location>
    </subcellularLocation>
</comment>
<evidence type="ECO:0000256" key="2">
    <source>
        <dbReference type="ARBA" id="ARBA00004496"/>
    </source>
</evidence>
<evidence type="ECO:0000259" key="12">
    <source>
        <dbReference type="Pfam" id="PF08577"/>
    </source>
</evidence>
<dbReference type="GO" id="GO:0000502">
    <property type="term" value="C:proteasome complex"/>
    <property type="evidence" value="ECO:0007669"/>
    <property type="project" value="UniProtKB-KW"/>
</dbReference>
<evidence type="ECO:0000256" key="3">
    <source>
        <dbReference type="ARBA" id="ARBA00006405"/>
    </source>
</evidence>
<dbReference type="Proteomes" id="UP001451303">
    <property type="component" value="Unassembled WGS sequence"/>
</dbReference>
<evidence type="ECO:0000256" key="6">
    <source>
        <dbReference type="ARBA" id="ARBA00022553"/>
    </source>
</evidence>
<gene>
    <name evidence="14" type="ORF">QR685DRAFT_237670</name>
</gene>
<keyword evidence="15" id="KW-1185">Reference proteome</keyword>
<sequence length="415" mass="43742">MAPPLSPAALLDGMAAALPTHAKDDTTSDLSSSLDAVALFVHAAMTSVGFRLIGFSEDSKPEEQAECQSLAPRLPSTWNRSLSSHCFVYAHEQSSMRYVIRVDRMGSKIEIRGLGMGDERIARFEITTRDYVSAAALPIRIPISEDTGEEDRSDLPEKLKKVFISDERIANLASLIKINIIQRLVPSLQKEGYEESPDLRAARQDADEAGRRAGGSRQPPGPPGPQQPPLHPLMPEPAQPYPYPDDLEPPPARRPIPTGDFPPPGFEDEYEINRHPRGGGGGMPGLVGGPNQGGGGRSDYGRSDLYPAGLGPDNPMRGSFAPPLGGLPRPGGRGGPGGFGTGGMHPTFDDPLFQGLRGGGNGEGEGGYDDQAPPGARWDPVGPGGMPRFGGDRPGRGGGRGFGGGGFDGFGGDII</sequence>
<organism evidence="14 15">
    <name type="scientific">Neurospora intermedia</name>
    <dbReference type="NCBI Taxonomy" id="5142"/>
    <lineage>
        <taxon>Eukaryota</taxon>
        <taxon>Fungi</taxon>
        <taxon>Dikarya</taxon>
        <taxon>Ascomycota</taxon>
        <taxon>Pezizomycotina</taxon>
        <taxon>Sordariomycetes</taxon>
        <taxon>Sordariomycetidae</taxon>
        <taxon>Sordariales</taxon>
        <taxon>Sordariaceae</taxon>
        <taxon>Neurospora</taxon>
    </lineage>
</organism>
<evidence type="ECO:0000256" key="4">
    <source>
        <dbReference type="ARBA" id="ARBA00022481"/>
    </source>
</evidence>
<dbReference type="EMBL" id="JAVLET010000003">
    <property type="protein sequence ID" value="KAL0472498.1"/>
    <property type="molecule type" value="Genomic_DNA"/>
</dbReference>
<evidence type="ECO:0000313" key="14">
    <source>
        <dbReference type="EMBL" id="KAL0472498.1"/>
    </source>
</evidence>
<evidence type="ECO:0000259" key="13">
    <source>
        <dbReference type="Pfam" id="PF11566"/>
    </source>
</evidence>
<keyword evidence="8 14" id="KW-0647">Proteasome</keyword>
<evidence type="ECO:0000256" key="5">
    <source>
        <dbReference type="ARBA" id="ARBA00022490"/>
    </source>
</evidence>
<dbReference type="InterPro" id="IPR013886">
    <property type="entry name" value="PI31_Prot_C"/>
</dbReference>
<comment type="caution">
    <text evidence="14">The sequence shown here is derived from an EMBL/GenBank/DDBJ whole genome shotgun (WGS) entry which is preliminary data.</text>
</comment>
<feature type="domain" description="PI31 proteasome regulator N-terminal" evidence="13">
    <location>
        <begin position="26"/>
        <end position="191"/>
    </location>
</feature>
<comment type="function">
    <text evidence="10">Plays an important role in control of proteasome function. Inhibits the hydrolysis of protein and peptide substrates by the 20S proteasome. Also inhibits the activation of the proteasome by the proteasome regulatory proteins PA700 and PA28.</text>
</comment>
<feature type="compositionally biased region" description="Gly residues" evidence="11">
    <location>
        <begin position="278"/>
        <end position="298"/>
    </location>
</feature>
<comment type="similarity">
    <text evidence="3">Belongs to the proteasome inhibitor PI31 family.</text>
</comment>
<feature type="compositionally biased region" description="Basic and acidic residues" evidence="11">
    <location>
        <begin position="191"/>
        <end position="211"/>
    </location>
</feature>
<name>A0ABR3DJN6_NEUIN</name>
<accession>A0ABR3DJN6</accession>
<dbReference type="InterPro" id="IPR045128">
    <property type="entry name" value="PI31-like"/>
</dbReference>
<feature type="region of interest" description="Disordered" evidence="11">
    <location>
        <begin position="191"/>
        <end position="415"/>
    </location>
</feature>
<keyword evidence="5" id="KW-0963">Cytoplasm</keyword>
<evidence type="ECO:0000256" key="11">
    <source>
        <dbReference type="SAM" id="MobiDB-lite"/>
    </source>
</evidence>
<evidence type="ECO:0000256" key="1">
    <source>
        <dbReference type="ARBA" id="ARBA00004240"/>
    </source>
</evidence>
<evidence type="ECO:0000313" key="15">
    <source>
        <dbReference type="Proteomes" id="UP001451303"/>
    </source>
</evidence>
<dbReference type="Pfam" id="PF08577">
    <property type="entry name" value="PI31_Prot_C"/>
    <property type="match status" value="1"/>
</dbReference>
<feature type="domain" description="PI31 proteasome regulator C-terminal" evidence="12">
    <location>
        <begin position="300"/>
        <end position="383"/>
    </location>
</feature>
<keyword evidence="4" id="KW-0488">Methylation</keyword>
<dbReference type="Pfam" id="PF11566">
    <property type="entry name" value="PI31_Prot_N"/>
    <property type="match status" value="1"/>
</dbReference>
<protein>
    <submittedName>
        <fullName evidence="14">PI31 proteasome regulator N-terminal domain-containing protein</fullName>
    </submittedName>
</protein>
<evidence type="ECO:0000256" key="10">
    <source>
        <dbReference type="ARBA" id="ARBA00024805"/>
    </source>
</evidence>
<dbReference type="PANTHER" id="PTHR13266">
    <property type="entry name" value="PROTEASOME INHIBITOR"/>
    <property type="match status" value="1"/>
</dbReference>
<dbReference type="PANTHER" id="PTHR13266:SF1">
    <property type="entry name" value="PROTEASOME INHIBITOR PI31 SUBUNIT"/>
    <property type="match status" value="1"/>
</dbReference>
<evidence type="ECO:0000256" key="8">
    <source>
        <dbReference type="ARBA" id="ARBA00022942"/>
    </source>
</evidence>
<keyword evidence="6" id="KW-0597">Phosphoprotein</keyword>
<keyword evidence="7" id="KW-0256">Endoplasmic reticulum</keyword>